<dbReference type="EC" id="4.1.1.52" evidence="7"/>
<evidence type="ECO:0000259" key="9">
    <source>
        <dbReference type="Pfam" id="PF04909"/>
    </source>
</evidence>
<dbReference type="SUPFAM" id="SSF51556">
    <property type="entry name" value="Metallo-dependent hydrolases"/>
    <property type="match status" value="1"/>
</dbReference>
<dbReference type="PANTHER" id="PTHR21240:SF29">
    <property type="entry name" value="AMIDOHYDROLASE-RELATED DOMAIN-CONTAINING PROTEIN"/>
    <property type="match status" value="1"/>
</dbReference>
<dbReference type="InterPro" id="IPR006680">
    <property type="entry name" value="Amidohydro-rel"/>
</dbReference>
<feature type="domain" description="Amidohydrolase-related" evidence="9">
    <location>
        <begin position="9"/>
        <end position="342"/>
    </location>
</feature>
<keyword evidence="5 8" id="KW-0456">Lyase</keyword>
<evidence type="ECO:0000256" key="6">
    <source>
        <dbReference type="ARBA" id="ARBA00036832"/>
    </source>
</evidence>
<evidence type="ECO:0000256" key="1">
    <source>
        <dbReference type="ARBA" id="ARBA00005871"/>
    </source>
</evidence>
<keyword evidence="10" id="KW-0378">Hydrolase</keyword>
<evidence type="ECO:0000313" key="10">
    <source>
        <dbReference type="EMBL" id="KAF1954202.1"/>
    </source>
</evidence>
<dbReference type="EMBL" id="ML977000">
    <property type="protein sequence ID" value="KAF1954202.1"/>
    <property type="molecule type" value="Genomic_DNA"/>
</dbReference>
<keyword evidence="4" id="KW-0862">Zinc</keyword>
<evidence type="ECO:0000256" key="7">
    <source>
        <dbReference type="ARBA" id="ARBA00038889"/>
    </source>
</evidence>
<comment type="catalytic activity">
    <reaction evidence="6">
        <text>6-methylsalicylate + H(+) = 3-methylphenol + CO2</text>
        <dbReference type="Rhea" id="RHEA:23112"/>
        <dbReference type="ChEBI" id="CHEBI:15378"/>
        <dbReference type="ChEBI" id="CHEBI:16526"/>
        <dbReference type="ChEBI" id="CHEBI:17231"/>
        <dbReference type="ChEBI" id="CHEBI:36658"/>
        <dbReference type="EC" id="4.1.1.52"/>
    </reaction>
    <physiologicalReaction direction="left-to-right" evidence="6">
        <dbReference type="Rhea" id="RHEA:23113"/>
    </physiologicalReaction>
</comment>
<dbReference type="Proteomes" id="UP000800035">
    <property type="component" value="Unassembled WGS sequence"/>
</dbReference>
<reference evidence="10" key="1">
    <citation type="journal article" date="2020" name="Stud. Mycol.">
        <title>101 Dothideomycetes genomes: a test case for predicting lifestyles and emergence of pathogens.</title>
        <authorList>
            <person name="Haridas S."/>
            <person name="Albert R."/>
            <person name="Binder M."/>
            <person name="Bloem J."/>
            <person name="Labutti K."/>
            <person name="Salamov A."/>
            <person name="Andreopoulos B."/>
            <person name="Baker S."/>
            <person name="Barry K."/>
            <person name="Bills G."/>
            <person name="Bluhm B."/>
            <person name="Cannon C."/>
            <person name="Castanera R."/>
            <person name="Culley D."/>
            <person name="Daum C."/>
            <person name="Ezra D."/>
            <person name="Gonzalez J."/>
            <person name="Henrissat B."/>
            <person name="Kuo A."/>
            <person name="Liang C."/>
            <person name="Lipzen A."/>
            <person name="Lutzoni F."/>
            <person name="Magnuson J."/>
            <person name="Mondo S."/>
            <person name="Nolan M."/>
            <person name="Ohm R."/>
            <person name="Pangilinan J."/>
            <person name="Park H.-J."/>
            <person name="Ramirez L."/>
            <person name="Alfaro M."/>
            <person name="Sun H."/>
            <person name="Tritt A."/>
            <person name="Yoshinaga Y."/>
            <person name="Zwiers L.-H."/>
            <person name="Turgeon B."/>
            <person name="Goodwin S."/>
            <person name="Spatafora J."/>
            <person name="Crous P."/>
            <person name="Grigoriev I."/>
        </authorList>
    </citation>
    <scope>NUCLEOTIDE SEQUENCE</scope>
    <source>
        <strain evidence="10">CBS 675.92</strain>
    </source>
</reference>
<evidence type="ECO:0000256" key="4">
    <source>
        <dbReference type="ARBA" id="ARBA00022833"/>
    </source>
</evidence>
<dbReference type="GO" id="GO:0005829">
    <property type="term" value="C:cytosol"/>
    <property type="evidence" value="ECO:0007669"/>
    <property type="project" value="TreeGrafter"/>
</dbReference>
<dbReference type="AlphaFoldDB" id="A0A6A5TRA7"/>
<evidence type="ECO:0000256" key="2">
    <source>
        <dbReference type="ARBA" id="ARBA00022723"/>
    </source>
</evidence>
<evidence type="ECO:0000313" key="11">
    <source>
        <dbReference type="Proteomes" id="UP000800035"/>
    </source>
</evidence>
<dbReference type="Gene3D" id="3.20.20.140">
    <property type="entry name" value="Metal-dependent hydrolases"/>
    <property type="match status" value="1"/>
</dbReference>
<accession>A0A6A5TRA7</accession>
<dbReference type="GO" id="GO:0019748">
    <property type="term" value="P:secondary metabolic process"/>
    <property type="evidence" value="ECO:0007669"/>
    <property type="project" value="TreeGrafter"/>
</dbReference>
<dbReference type="GO" id="GO:0047596">
    <property type="term" value="F:6-methylsalicylate decarboxylase activity"/>
    <property type="evidence" value="ECO:0007669"/>
    <property type="project" value="UniProtKB-EC"/>
</dbReference>
<dbReference type="InterPro" id="IPR032466">
    <property type="entry name" value="Metal_Hydrolase"/>
</dbReference>
<protein>
    <recommendedName>
        <fullName evidence="7">6-methylsalicylate decarboxylase</fullName>
        <ecNumber evidence="7">4.1.1.52</ecNumber>
    </recommendedName>
</protein>
<dbReference type="GO" id="GO:0016787">
    <property type="term" value="F:hydrolase activity"/>
    <property type="evidence" value="ECO:0007669"/>
    <property type="project" value="UniProtKB-KW"/>
</dbReference>
<sequence>MPSTLPPRIDVHSHFLPPFYRKALESTGNSNPDGMPAIPPWSPEAHLEMMENANVTKSILSISSPGTHIYPTDPQARKDLTRKCNAYAADLKRRYPEKFGFWASLPLPSVEDALEEIDRAISDGCDGFALMPNYYGLYIGDAAFDPVFKKLDDLGATVFLHPTTPCMPSNSPDTYEGSTPALPFGSRYPVPIFEFLFDTSRAVINLFYSETISRYPNIHFVVPHVGGTLPPLITRFTVFGTLVPGVTPLDPETVRKQMQEQFSFDLAGTIFDGESGGRGQLKAFVEGWDISFKSLLYGSDFPFTNKGAVVMLGERMKDGLECLFDEGERKAIYEENARRLLERKPRGSARNGTEGDTN</sequence>
<evidence type="ECO:0000256" key="5">
    <source>
        <dbReference type="ARBA" id="ARBA00023239"/>
    </source>
</evidence>
<evidence type="ECO:0000256" key="8">
    <source>
        <dbReference type="RuleBase" id="RU366045"/>
    </source>
</evidence>
<name>A0A6A5TRA7_9PLEO</name>
<gene>
    <name evidence="10" type="ORF">CC80DRAFT_494029</name>
</gene>
<evidence type="ECO:0000256" key="3">
    <source>
        <dbReference type="ARBA" id="ARBA00022793"/>
    </source>
</evidence>
<comment type="similarity">
    <text evidence="1">Belongs to the metallo-dependent hydrolases superfamily. ACMSD family.</text>
</comment>
<dbReference type="GO" id="GO:0046872">
    <property type="term" value="F:metal ion binding"/>
    <property type="evidence" value="ECO:0007669"/>
    <property type="project" value="UniProtKB-KW"/>
</dbReference>
<organism evidence="10 11">
    <name type="scientific">Byssothecium circinans</name>
    <dbReference type="NCBI Taxonomy" id="147558"/>
    <lineage>
        <taxon>Eukaryota</taxon>
        <taxon>Fungi</taxon>
        <taxon>Dikarya</taxon>
        <taxon>Ascomycota</taxon>
        <taxon>Pezizomycotina</taxon>
        <taxon>Dothideomycetes</taxon>
        <taxon>Pleosporomycetidae</taxon>
        <taxon>Pleosporales</taxon>
        <taxon>Massarineae</taxon>
        <taxon>Massarinaceae</taxon>
        <taxon>Byssothecium</taxon>
    </lineage>
</organism>
<proteinExistence type="inferred from homology"/>
<keyword evidence="2" id="KW-0479">Metal-binding</keyword>
<dbReference type="OrthoDB" id="2832284at2759"/>
<keyword evidence="3 8" id="KW-0210">Decarboxylase</keyword>
<dbReference type="Pfam" id="PF04909">
    <property type="entry name" value="Amidohydro_2"/>
    <property type="match status" value="1"/>
</dbReference>
<dbReference type="PANTHER" id="PTHR21240">
    <property type="entry name" value="2-AMINO-3-CARBOXYLMUCONATE-6-SEMIALDEHYDE DECARBOXYLASE"/>
    <property type="match status" value="1"/>
</dbReference>
<keyword evidence="11" id="KW-1185">Reference proteome</keyword>
<dbReference type="InterPro" id="IPR032465">
    <property type="entry name" value="ACMSD"/>
</dbReference>